<feature type="transmembrane region" description="Helical" evidence="2">
    <location>
        <begin position="111"/>
        <end position="140"/>
    </location>
</feature>
<feature type="compositionally biased region" description="Gly residues" evidence="1">
    <location>
        <begin position="1"/>
        <end position="17"/>
    </location>
</feature>
<keyword evidence="2" id="KW-0472">Membrane</keyword>
<proteinExistence type="predicted"/>
<sequence length="395" mass="40767">MHPGSTGYGVGPQGGPGQHSSYAMAQRPGIIPLRPLNLGDVLEASFAALRLSPAAVLGTMLLVALAEAILVGLPVAYLVNLLGQSDLFSSTGGTFGTASTAESWELVNGVLMFWGMLLAAAILATFLGTIAQGVLSVVLARGAVGLKTGLGQAWRLTAPTIWSLVGLSALYLLAGLIYMVALGGLLFLSLLPAITSDSSPGALIMVWFLVVFASVPLVLWIYVKVLLAPAAVAIEKIGPWAGVRRSWGLTNRSWWRTFGVLLLVGLIVGIAVSLISGGLTSVLGLFFPSDPSSASADELLNATALSLIVSSLITTLIQSVGTAYLTLVMAVLYIDYRIRQESFDLDLGQIAAQSGTGDQDSRFSTTGTASGGSGTDDLVPGRAPRPVTAGPSGGR</sequence>
<dbReference type="AlphaFoldDB" id="A0A1I7MF33"/>
<dbReference type="STRING" id="574650.SAMN04487966_101426"/>
<feature type="transmembrane region" description="Helical" evidence="2">
    <location>
        <begin position="307"/>
        <end position="334"/>
    </location>
</feature>
<feature type="transmembrane region" description="Helical" evidence="2">
    <location>
        <begin position="254"/>
        <end position="287"/>
    </location>
</feature>
<feature type="domain" description="DUF7847" evidence="3">
    <location>
        <begin position="38"/>
        <end position="326"/>
    </location>
</feature>
<feature type="transmembrane region" description="Helical" evidence="2">
    <location>
        <begin position="54"/>
        <end position="79"/>
    </location>
</feature>
<feature type="transmembrane region" description="Helical" evidence="2">
    <location>
        <begin position="202"/>
        <end position="223"/>
    </location>
</feature>
<dbReference type="Proteomes" id="UP000198881">
    <property type="component" value="Unassembled WGS sequence"/>
</dbReference>
<dbReference type="Pfam" id="PF25231">
    <property type="entry name" value="DUF7847"/>
    <property type="match status" value="1"/>
</dbReference>
<dbReference type="EMBL" id="FPCG01000001">
    <property type="protein sequence ID" value="SFV20526.1"/>
    <property type="molecule type" value="Genomic_DNA"/>
</dbReference>
<evidence type="ECO:0000259" key="3">
    <source>
        <dbReference type="Pfam" id="PF25231"/>
    </source>
</evidence>
<evidence type="ECO:0000256" key="1">
    <source>
        <dbReference type="SAM" id="MobiDB-lite"/>
    </source>
</evidence>
<evidence type="ECO:0000313" key="5">
    <source>
        <dbReference type="Proteomes" id="UP000198881"/>
    </source>
</evidence>
<dbReference type="InterPro" id="IPR057169">
    <property type="entry name" value="DUF7847"/>
</dbReference>
<accession>A0A1I7MF33</accession>
<feature type="region of interest" description="Disordered" evidence="1">
    <location>
        <begin position="1"/>
        <end position="22"/>
    </location>
</feature>
<keyword evidence="2" id="KW-1133">Transmembrane helix</keyword>
<keyword evidence="2" id="KW-0812">Transmembrane</keyword>
<dbReference type="RefSeq" id="WP_143109387.1">
    <property type="nucleotide sequence ID" value="NZ_FPCG01000001.1"/>
</dbReference>
<name>A0A1I7MF33_9MICC</name>
<keyword evidence="5" id="KW-1185">Reference proteome</keyword>
<feature type="transmembrane region" description="Helical" evidence="2">
    <location>
        <begin position="161"/>
        <end position="190"/>
    </location>
</feature>
<evidence type="ECO:0000256" key="2">
    <source>
        <dbReference type="SAM" id="Phobius"/>
    </source>
</evidence>
<organism evidence="4 5">
    <name type="scientific">Micrococcus terreus</name>
    <dbReference type="NCBI Taxonomy" id="574650"/>
    <lineage>
        <taxon>Bacteria</taxon>
        <taxon>Bacillati</taxon>
        <taxon>Actinomycetota</taxon>
        <taxon>Actinomycetes</taxon>
        <taxon>Micrococcales</taxon>
        <taxon>Micrococcaceae</taxon>
        <taxon>Micrococcus</taxon>
    </lineage>
</organism>
<feature type="region of interest" description="Disordered" evidence="1">
    <location>
        <begin position="354"/>
        <end position="395"/>
    </location>
</feature>
<reference evidence="4 5" key="1">
    <citation type="submission" date="2016-10" db="EMBL/GenBank/DDBJ databases">
        <authorList>
            <person name="de Groot N.N."/>
        </authorList>
    </citation>
    <scope>NUCLEOTIDE SEQUENCE [LARGE SCALE GENOMIC DNA]</scope>
    <source>
        <strain evidence="4 5">CGMCC 1.7054</strain>
    </source>
</reference>
<evidence type="ECO:0000313" key="4">
    <source>
        <dbReference type="EMBL" id="SFV20526.1"/>
    </source>
</evidence>
<gene>
    <name evidence="4" type="ORF">SAMN04487966_101426</name>
</gene>
<dbReference type="OrthoDB" id="121140at2"/>
<protein>
    <recommendedName>
        <fullName evidence="3">DUF7847 domain-containing protein</fullName>
    </recommendedName>
</protein>